<dbReference type="OrthoDB" id="9868114at2"/>
<organism evidence="2 3">
    <name type="scientific">Limnoglobus roseus</name>
    <dbReference type="NCBI Taxonomy" id="2598579"/>
    <lineage>
        <taxon>Bacteria</taxon>
        <taxon>Pseudomonadati</taxon>
        <taxon>Planctomycetota</taxon>
        <taxon>Planctomycetia</taxon>
        <taxon>Gemmatales</taxon>
        <taxon>Gemmataceae</taxon>
        <taxon>Limnoglobus</taxon>
    </lineage>
</organism>
<keyword evidence="1" id="KW-0732">Signal</keyword>
<reference evidence="3" key="1">
    <citation type="submission" date="2019-08" db="EMBL/GenBank/DDBJ databases">
        <title>Limnoglobus roseus gen. nov., sp. nov., a novel freshwater planctomycete with a giant genome from the family Gemmataceae.</title>
        <authorList>
            <person name="Kulichevskaya I.S."/>
            <person name="Naumoff D.G."/>
            <person name="Miroshnikov K."/>
            <person name="Ivanova A."/>
            <person name="Philippov D.A."/>
            <person name="Hakobyan A."/>
            <person name="Rijpstra I.C."/>
            <person name="Sinninghe Damste J.S."/>
            <person name="Liesack W."/>
            <person name="Dedysh S.N."/>
        </authorList>
    </citation>
    <scope>NUCLEOTIDE SEQUENCE [LARGE SCALE GENOMIC DNA]</scope>
    <source>
        <strain evidence="3">PX52</strain>
    </source>
</reference>
<protein>
    <recommendedName>
        <fullName evidence="4">HEAT repeat domain-containing protein</fullName>
    </recommendedName>
</protein>
<name>A0A5C1ALR7_9BACT</name>
<dbReference type="Gene3D" id="1.25.10.10">
    <property type="entry name" value="Leucine-rich Repeat Variant"/>
    <property type="match status" value="1"/>
</dbReference>
<dbReference type="InterPro" id="IPR011989">
    <property type="entry name" value="ARM-like"/>
</dbReference>
<sequence length="359" mass="38640">MSARRLFLTLLAAVLIPQAASALATEYFGNAPIMPSQWGLAPEVAGVANLPTRVYWYEVNGSPSFYYRGDTAALNAALRAFAKLPDKDKEIHLVAGPGETKDLGQKKGIAFDWSVHVAGVLEQAVGSKQPIVMIVHVTVPKPPGKPDETAINALIADLDHPAFATREAAAKKLRELHYTGVPYIKAALKTTESVEARQRLEGLLTRLKGIYLPLTELPTGVTLLGPQDVYERHVARLRDPADSVRARAILGLAATRGNRPAIVKELEKFLAEEVNHDALRCAAIAAATLGADAKPLLPAMKKRIATSNVDVSQAFVKAVNTIEAAKSTPSPTDTEKQLDAIETEIQKTVKELRGAAKTQ</sequence>
<dbReference type="EMBL" id="CP042425">
    <property type="protein sequence ID" value="QEL20161.1"/>
    <property type="molecule type" value="Genomic_DNA"/>
</dbReference>
<evidence type="ECO:0000313" key="2">
    <source>
        <dbReference type="EMBL" id="QEL20161.1"/>
    </source>
</evidence>
<proteinExistence type="predicted"/>
<dbReference type="AlphaFoldDB" id="A0A5C1ALR7"/>
<dbReference type="KEGG" id="lrs:PX52LOC_07249"/>
<dbReference type="SUPFAM" id="SSF48371">
    <property type="entry name" value="ARM repeat"/>
    <property type="match status" value="1"/>
</dbReference>
<dbReference type="InterPro" id="IPR016024">
    <property type="entry name" value="ARM-type_fold"/>
</dbReference>
<evidence type="ECO:0000256" key="1">
    <source>
        <dbReference type="SAM" id="SignalP"/>
    </source>
</evidence>
<feature type="chain" id="PRO_5022854345" description="HEAT repeat domain-containing protein" evidence="1">
    <location>
        <begin position="25"/>
        <end position="359"/>
    </location>
</feature>
<gene>
    <name evidence="2" type="ORF">PX52LOC_07249</name>
</gene>
<keyword evidence="3" id="KW-1185">Reference proteome</keyword>
<dbReference type="Proteomes" id="UP000324974">
    <property type="component" value="Chromosome"/>
</dbReference>
<evidence type="ECO:0000313" key="3">
    <source>
        <dbReference type="Proteomes" id="UP000324974"/>
    </source>
</evidence>
<dbReference type="RefSeq" id="WP_149114480.1">
    <property type="nucleotide sequence ID" value="NZ_CP042425.1"/>
</dbReference>
<feature type="signal peptide" evidence="1">
    <location>
        <begin position="1"/>
        <end position="24"/>
    </location>
</feature>
<accession>A0A5C1ALR7</accession>
<evidence type="ECO:0008006" key="4">
    <source>
        <dbReference type="Google" id="ProtNLM"/>
    </source>
</evidence>